<proteinExistence type="predicted"/>
<name>A0A5N5QNZ4_9AGAM</name>
<evidence type="ECO:0000313" key="2">
    <source>
        <dbReference type="EMBL" id="KAB5593283.1"/>
    </source>
</evidence>
<dbReference type="AlphaFoldDB" id="A0A5N5QNZ4"/>
<feature type="region of interest" description="Disordered" evidence="1">
    <location>
        <begin position="43"/>
        <end position="66"/>
    </location>
</feature>
<sequence length="450" mass="51677">MGTDKSLQPNGRSSVAAMVTYLSEPKPTFEFVSIGHQNGDFSSDKCPRHNAKPSCPSSSLRYSRTRPGAGATREFAKFARSSLGLIANNSRRPFRPRTSCDQSQFQVSYEADDRDQYVTFVHPEGLPYFYHEKFVTTDNMNDPKVKHLVSAALNVVLQLLRCRKETSTDFTFHEDVEFCIELKNLNNPPEFNYYIVDHKKRSIFWADDREPPGLEGATREIILREEYWKHLEYYPCHHEIGTQQLEELKQLLAACATGEYAATSEGSTSPMSAKDIAFHLNILDAFGSEPSARRTWAIARIFGLFIRSQILNNYGTQDARLDRFATLDENPPGFQGLYALVNRYLTFRLGEKHLQRCSRAWADRIAYTESWRAYKSRYLAEWKEIRGLVSISVESMEKIAECKYKRLPHEFVDVHGIATHYDHCLAGIHGPELLLVQRTTEHWGARLRRS</sequence>
<evidence type="ECO:0000313" key="3">
    <source>
        <dbReference type="Proteomes" id="UP000383932"/>
    </source>
</evidence>
<keyword evidence="3" id="KW-1185">Reference proteome</keyword>
<dbReference type="OrthoDB" id="2657661at2759"/>
<comment type="caution">
    <text evidence="2">The sequence shown here is derived from an EMBL/GenBank/DDBJ whole genome shotgun (WGS) entry which is preliminary data.</text>
</comment>
<organism evidence="2 3">
    <name type="scientific">Ceratobasidium theobromae</name>
    <dbReference type="NCBI Taxonomy" id="1582974"/>
    <lineage>
        <taxon>Eukaryota</taxon>
        <taxon>Fungi</taxon>
        <taxon>Dikarya</taxon>
        <taxon>Basidiomycota</taxon>
        <taxon>Agaricomycotina</taxon>
        <taxon>Agaricomycetes</taxon>
        <taxon>Cantharellales</taxon>
        <taxon>Ceratobasidiaceae</taxon>
        <taxon>Ceratobasidium</taxon>
    </lineage>
</organism>
<accession>A0A5N5QNZ4</accession>
<dbReference type="Proteomes" id="UP000383932">
    <property type="component" value="Unassembled WGS sequence"/>
</dbReference>
<dbReference type="EMBL" id="SSOP01000041">
    <property type="protein sequence ID" value="KAB5593283.1"/>
    <property type="molecule type" value="Genomic_DNA"/>
</dbReference>
<protein>
    <submittedName>
        <fullName evidence="2">Uncharacterized protein</fullName>
    </submittedName>
</protein>
<reference evidence="2 3" key="1">
    <citation type="journal article" date="2019" name="Fungal Biol. Biotechnol.">
        <title>Draft genome sequence of fastidious pathogen Ceratobasidium theobromae, which causes vascular-streak dieback in Theobroma cacao.</title>
        <authorList>
            <person name="Ali S.S."/>
            <person name="Asman A."/>
            <person name="Shao J."/>
            <person name="Firmansyah A.P."/>
            <person name="Susilo A.W."/>
            <person name="Rosmana A."/>
            <person name="McMahon P."/>
            <person name="Junaid M."/>
            <person name="Guest D."/>
            <person name="Kheng T.Y."/>
            <person name="Meinhardt L.W."/>
            <person name="Bailey B.A."/>
        </authorList>
    </citation>
    <scope>NUCLEOTIDE SEQUENCE [LARGE SCALE GENOMIC DNA]</scope>
    <source>
        <strain evidence="2 3">CT2</strain>
    </source>
</reference>
<evidence type="ECO:0000256" key="1">
    <source>
        <dbReference type="SAM" id="MobiDB-lite"/>
    </source>
</evidence>
<gene>
    <name evidence="2" type="ORF">CTheo_3286</name>
</gene>